<reference evidence="2" key="1">
    <citation type="submission" date="2022-11" db="EMBL/GenBank/DDBJ databases">
        <title>Description of Microcella daejonensis nov. sp, isolated from riverside soil.</title>
        <authorList>
            <person name="Molina K.M."/>
            <person name="Kim S.B."/>
        </authorList>
    </citation>
    <scope>NUCLEOTIDE SEQUENCE</scope>
    <source>
        <strain evidence="2">MMS21-STM12</strain>
    </source>
</reference>
<evidence type="ECO:0000313" key="3">
    <source>
        <dbReference type="Proteomes" id="UP001164706"/>
    </source>
</evidence>
<keyword evidence="2" id="KW-0378">Hydrolase</keyword>
<feature type="domain" description="AB hydrolase-1" evidence="1">
    <location>
        <begin position="3"/>
        <end position="223"/>
    </location>
</feature>
<proteinExistence type="predicted"/>
<dbReference type="RefSeq" id="WP_267780040.1">
    <property type="nucleotide sequence ID" value="NZ_CP113089.1"/>
</dbReference>
<protein>
    <submittedName>
        <fullName evidence="2">Alpha/beta fold hydrolase</fullName>
    </submittedName>
</protein>
<dbReference type="KEGG" id="mdb:OVN18_07220"/>
<name>A0A9E8MIV0_9MICO</name>
<evidence type="ECO:0000313" key="2">
    <source>
        <dbReference type="EMBL" id="WAB80368.1"/>
    </source>
</evidence>
<dbReference type="InterPro" id="IPR000073">
    <property type="entry name" value="AB_hydrolase_1"/>
</dbReference>
<sequence>MDVLLIPGFWLDGDSWQPVTDALVAAGHRPHPLTLPGKAPGESAAGIGLRDHVDAVIAAMDALPQPLVLVGHSGGGSIAWAAADARPGAVARVVFVDALPFPAGGPVNDELPVVGDAVPLPDWSVFEPDDLVDLDDALRARFAAIAVPEPARVASDPQQLHDDARFAVPVTIIACEFPAATVHEVIASEAAWGAELRRLHALEIVELPTGHWPQLTRPAELASVVTSVVVATAGAA</sequence>
<gene>
    <name evidence="2" type="ORF">OVN18_07220</name>
</gene>
<dbReference type="PANTHER" id="PTHR37017:SF11">
    <property type="entry name" value="ESTERASE_LIPASE_THIOESTERASE DOMAIN-CONTAINING PROTEIN"/>
    <property type="match status" value="1"/>
</dbReference>
<accession>A0A9E8MIV0</accession>
<dbReference type="InterPro" id="IPR029058">
    <property type="entry name" value="AB_hydrolase_fold"/>
</dbReference>
<organism evidence="2 3">
    <name type="scientific">Microcella daejeonensis</name>
    <dbReference type="NCBI Taxonomy" id="2994971"/>
    <lineage>
        <taxon>Bacteria</taxon>
        <taxon>Bacillati</taxon>
        <taxon>Actinomycetota</taxon>
        <taxon>Actinomycetes</taxon>
        <taxon>Micrococcales</taxon>
        <taxon>Microbacteriaceae</taxon>
        <taxon>Microcella</taxon>
    </lineage>
</organism>
<dbReference type="Gene3D" id="3.40.50.1820">
    <property type="entry name" value="alpha/beta hydrolase"/>
    <property type="match status" value="1"/>
</dbReference>
<dbReference type="SUPFAM" id="SSF53474">
    <property type="entry name" value="alpha/beta-Hydrolases"/>
    <property type="match status" value="1"/>
</dbReference>
<dbReference type="Pfam" id="PF12697">
    <property type="entry name" value="Abhydrolase_6"/>
    <property type="match status" value="1"/>
</dbReference>
<dbReference type="InterPro" id="IPR052897">
    <property type="entry name" value="Sec-Metab_Biosynth_Hydrolase"/>
</dbReference>
<dbReference type="EMBL" id="CP113089">
    <property type="protein sequence ID" value="WAB80368.1"/>
    <property type="molecule type" value="Genomic_DNA"/>
</dbReference>
<dbReference type="AlphaFoldDB" id="A0A9E8MIV0"/>
<dbReference type="GO" id="GO:0016787">
    <property type="term" value="F:hydrolase activity"/>
    <property type="evidence" value="ECO:0007669"/>
    <property type="project" value="UniProtKB-KW"/>
</dbReference>
<evidence type="ECO:0000259" key="1">
    <source>
        <dbReference type="Pfam" id="PF12697"/>
    </source>
</evidence>
<keyword evidence="3" id="KW-1185">Reference proteome</keyword>
<dbReference type="Proteomes" id="UP001164706">
    <property type="component" value="Chromosome"/>
</dbReference>
<dbReference type="PANTHER" id="PTHR37017">
    <property type="entry name" value="AB HYDROLASE-1 DOMAIN-CONTAINING PROTEIN-RELATED"/>
    <property type="match status" value="1"/>
</dbReference>